<dbReference type="GO" id="GO:0043565">
    <property type="term" value="F:sequence-specific DNA binding"/>
    <property type="evidence" value="ECO:0007669"/>
    <property type="project" value="InterPro"/>
</dbReference>
<comment type="caution">
    <text evidence="2">The sequence shown here is derived from an EMBL/GenBank/DDBJ whole genome shotgun (WGS) entry which is preliminary data.</text>
</comment>
<dbReference type="AlphaFoldDB" id="A0A2G9HMR8"/>
<feature type="domain" description="DOG1" evidence="1">
    <location>
        <begin position="1"/>
        <end position="159"/>
    </location>
</feature>
<dbReference type="PROSITE" id="PS51806">
    <property type="entry name" value="DOG1"/>
    <property type="match status" value="1"/>
</dbReference>
<keyword evidence="3" id="KW-1185">Reference proteome</keyword>
<dbReference type="InterPro" id="IPR025422">
    <property type="entry name" value="TGA_domain"/>
</dbReference>
<evidence type="ECO:0000313" key="3">
    <source>
        <dbReference type="Proteomes" id="UP000231279"/>
    </source>
</evidence>
<protein>
    <recommendedName>
        <fullName evidence="1">DOG1 domain-containing protein</fullName>
    </recommendedName>
</protein>
<dbReference type="STRING" id="429701.A0A2G9HMR8"/>
<dbReference type="Proteomes" id="UP000231279">
    <property type="component" value="Unassembled WGS sequence"/>
</dbReference>
<dbReference type="EMBL" id="NKXS01001392">
    <property type="protein sequence ID" value="PIN18812.1"/>
    <property type="molecule type" value="Genomic_DNA"/>
</dbReference>
<dbReference type="OrthoDB" id="542841at2759"/>
<proteinExistence type="predicted"/>
<evidence type="ECO:0000313" key="2">
    <source>
        <dbReference type="EMBL" id="PIN18812.1"/>
    </source>
</evidence>
<gene>
    <name evidence="2" type="ORF">CDL12_08508</name>
</gene>
<sequence>MGRRCGPSIFIRLIDALSGSKVGSYLDEDKPGPRSRGLNELSTNQINSITSLQIRTVQKEDELSTKLASLQEEMAHLPIPIIAKEIRQGEYSQDVGEALNEHATCMVSLLEEADKYNLRLDMLKELIRLLTPIQAVDFLAAAKKLYLCLRAWGRRRKQHNEGK</sequence>
<evidence type="ECO:0000259" key="1">
    <source>
        <dbReference type="PROSITE" id="PS51806"/>
    </source>
</evidence>
<accession>A0A2G9HMR8</accession>
<organism evidence="2 3">
    <name type="scientific">Handroanthus impetiginosus</name>
    <dbReference type="NCBI Taxonomy" id="429701"/>
    <lineage>
        <taxon>Eukaryota</taxon>
        <taxon>Viridiplantae</taxon>
        <taxon>Streptophyta</taxon>
        <taxon>Embryophyta</taxon>
        <taxon>Tracheophyta</taxon>
        <taxon>Spermatophyta</taxon>
        <taxon>Magnoliopsida</taxon>
        <taxon>eudicotyledons</taxon>
        <taxon>Gunneridae</taxon>
        <taxon>Pentapetalae</taxon>
        <taxon>asterids</taxon>
        <taxon>lamiids</taxon>
        <taxon>Lamiales</taxon>
        <taxon>Bignoniaceae</taxon>
        <taxon>Crescentiina</taxon>
        <taxon>Tabebuia alliance</taxon>
        <taxon>Handroanthus</taxon>
    </lineage>
</organism>
<dbReference type="GO" id="GO:0006351">
    <property type="term" value="P:DNA-templated transcription"/>
    <property type="evidence" value="ECO:0007669"/>
    <property type="project" value="InterPro"/>
</dbReference>
<dbReference type="InterPro" id="IPR051886">
    <property type="entry name" value="Seed_Dev/Stress_Resp_Reg"/>
</dbReference>
<reference evidence="3" key="1">
    <citation type="journal article" date="2018" name="Gigascience">
        <title>Genome assembly of the Pink Ipe (Handroanthus impetiginosus, Bignoniaceae), a highly valued, ecologically keystone Neotropical timber forest tree.</title>
        <authorList>
            <person name="Silva-Junior O.B."/>
            <person name="Grattapaglia D."/>
            <person name="Novaes E."/>
            <person name="Collevatti R.G."/>
        </authorList>
    </citation>
    <scope>NUCLEOTIDE SEQUENCE [LARGE SCALE GENOMIC DNA]</scope>
    <source>
        <strain evidence="3">cv. UFG-1</strain>
    </source>
</reference>
<dbReference type="PANTHER" id="PTHR46354">
    <property type="entry name" value="DOG1 DOMAIN-CONTAINING PROTEIN"/>
    <property type="match status" value="1"/>
</dbReference>
<name>A0A2G9HMR8_9LAMI</name>
<dbReference type="PANTHER" id="PTHR46354:SF28">
    <property type="entry name" value="TRANSCRIPTION FACTOR TGA2-LIKE"/>
    <property type="match status" value="1"/>
</dbReference>